<dbReference type="Proteomes" id="UP000769157">
    <property type="component" value="Unassembled WGS sequence"/>
</dbReference>
<sequence>MNSAGVSIGCSSSSWYLVNPSPMSSSSFVSPILESSVRSEDLDLLFEVREFRLVLVSGSLWRSTIETSLRFEASSSYTDDELIELLEFVETLDISVPGGPTEELLIVIEF</sequence>
<organism evidence="1 2">
    <name type="scientific">Ogataea philodendri</name>
    <dbReference type="NCBI Taxonomy" id="1378263"/>
    <lineage>
        <taxon>Eukaryota</taxon>
        <taxon>Fungi</taxon>
        <taxon>Dikarya</taxon>
        <taxon>Ascomycota</taxon>
        <taxon>Saccharomycotina</taxon>
        <taxon>Pichiomycetes</taxon>
        <taxon>Pichiales</taxon>
        <taxon>Pichiaceae</taxon>
        <taxon>Ogataea</taxon>
    </lineage>
</organism>
<dbReference type="RefSeq" id="XP_046062599.1">
    <property type="nucleotide sequence ID" value="XM_046202755.1"/>
</dbReference>
<dbReference type="AlphaFoldDB" id="A0A9P8PAU9"/>
<name>A0A9P8PAU9_9ASCO</name>
<keyword evidence="2" id="KW-1185">Reference proteome</keyword>
<dbReference type="EMBL" id="JAEUBE010000158">
    <property type="protein sequence ID" value="KAH3668185.1"/>
    <property type="molecule type" value="Genomic_DNA"/>
</dbReference>
<dbReference type="GeneID" id="70233906"/>
<gene>
    <name evidence="1" type="ORF">OGAPHI_001939</name>
</gene>
<reference evidence="1" key="1">
    <citation type="journal article" date="2021" name="Open Biol.">
        <title>Shared evolutionary footprints suggest mitochondrial oxidative damage underlies multiple complex I losses in fungi.</title>
        <authorList>
            <person name="Schikora-Tamarit M.A."/>
            <person name="Marcet-Houben M."/>
            <person name="Nosek J."/>
            <person name="Gabaldon T."/>
        </authorList>
    </citation>
    <scope>NUCLEOTIDE SEQUENCE</scope>
    <source>
        <strain evidence="1">CBS6075</strain>
    </source>
</reference>
<protein>
    <submittedName>
        <fullName evidence="1">Uncharacterized protein</fullName>
    </submittedName>
</protein>
<evidence type="ECO:0000313" key="2">
    <source>
        <dbReference type="Proteomes" id="UP000769157"/>
    </source>
</evidence>
<comment type="caution">
    <text evidence="1">The sequence shown here is derived from an EMBL/GenBank/DDBJ whole genome shotgun (WGS) entry which is preliminary data.</text>
</comment>
<reference evidence="1" key="2">
    <citation type="submission" date="2021-01" db="EMBL/GenBank/DDBJ databases">
        <authorList>
            <person name="Schikora-Tamarit M.A."/>
        </authorList>
    </citation>
    <scope>NUCLEOTIDE SEQUENCE</scope>
    <source>
        <strain evidence="1">CBS6075</strain>
    </source>
</reference>
<proteinExistence type="predicted"/>
<evidence type="ECO:0000313" key="1">
    <source>
        <dbReference type="EMBL" id="KAH3668185.1"/>
    </source>
</evidence>
<accession>A0A9P8PAU9</accession>